<feature type="transmembrane region" description="Helical" evidence="11">
    <location>
        <begin position="722"/>
        <end position="741"/>
    </location>
</feature>
<evidence type="ECO:0000256" key="3">
    <source>
        <dbReference type="ARBA" id="ARBA00022679"/>
    </source>
</evidence>
<evidence type="ECO:0000256" key="10">
    <source>
        <dbReference type="PIRSR" id="PIRSR605150-3"/>
    </source>
</evidence>
<keyword evidence="4 11" id="KW-0812">Transmembrane</keyword>
<evidence type="ECO:0000256" key="7">
    <source>
        <dbReference type="ARBA" id="ARBA00023316"/>
    </source>
</evidence>
<dbReference type="Gene3D" id="3.90.550.10">
    <property type="entry name" value="Spore Coat Polysaccharide Biosynthesis Protein SpsA, Chain A"/>
    <property type="match status" value="2"/>
</dbReference>
<dbReference type="AlphaFoldDB" id="W9R3T7"/>
<feature type="transmembrane region" description="Helical" evidence="11">
    <location>
        <begin position="55"/>
        <end position="74"/>
    </location>
</feature>
<feature type="transmembrane region" description="Helical" evidence="11">
    <location>
        <begin position="24"/>
        <end position="43"/>
    </location>
</feature>
<dbReference type="eggNOG" id="ENOG502QQE5">
    <property type="taxonomic scope" value="Eukaryota"/>
</dbReference>
<evidence type="ECO:0000256" key="5">
    <source>
        <dbReference type="ARBA" id="ARBA00022989"/>
    </source>
</evidence>
<gene>
    <name evidence="12" type="ORF">L484_017417</name>
</gene>
<dbReference type="SUPFAM" id="SSF53448">
    <property type="entry name" value="Nucleotide-diphospho-sugar transferases"/>
    <property type="match status" value="1"/>
</dbReference>
<feature type="transmembrane region" description="Helical" evidence="11">
    <location>
        <begin position="665"/>
        <end position="686"/>
    </location>
</feature>
<evidence type="ECO:0000313" key="13">
    <source>
        <dbReference type="Proteomes" id="UP000030645"/>
    </source>
</evidence>
<evidence type="ECO:0000256" key="6">
    <source>
        <dbReference type="ARBA" id="ARBA00023136"/>
    </source>
</evidence>
<dbReference type="STRING" id="981085.W9R3T7"/>
<dbReference type="InterPro" id="IPR029044">
    <property type="entry name" value="Nucleotide-diphossugar_trans"/>
</dbReference>
<name>W9R3T7_9ROSA</name>
<feature type="transmembrane region" description="Helical" evidence="11">
    <location>
        <begin position="566"/>
        <end position="583"/>
    </location>
</feature>
<reference evidence="13" key="1">
    <citation type="submission" date="2013-01" db="EMBL/GenBank/DDBJ databases">
        <title>Draft Genome Sequence of a Mulberry Tree, Morus notabilis C.K. Schneid.</title>
        <authorList>
            <person name="He N."/>
            <person name="Zhao S."/>
        </authorList>
    </citation>
    <scope>NUCLEOTIDE SEQUENCE</scope>
</reference>
<feature type="transmembrane region" description="Helical" evidence="11">
    <location>
        <begin position="692"/>
        <end position="710"/>
    </location>
</feature>
<evidence type="ECO:0000256" key="11">
    <source>
        <dbReference type="SAM" id="Phobius"/>
    </source>
</evidence>
<dbReference type="KEGG" id="mnt:21400419"/>
<protein>
    <submittedName>
        <fullName evidence="12">Cellulose synthase-like protein G2</fullName>
    </submittedName>
</protein>
<keyword evidence="7" id="KW-0961">Cell wall biogenesis/degradation</keyword>
<sequence>MEDSQPLHTCHLHKSSIIIHRSHTFVHVLAVGFLVYYRASFFFRNDIKNKGIPTLPWLLLFVSELLLFFIWLLGQAFRWRPVSRTVFPERLPEDDKLPSIDVLIFTADPDREPTLQVMNTVLSAMAMDYPPDKLNVYLSDDGGGLVTLKGIKEAWNFAKWWIPFCRRFGIQKRCPEAYFSAPANDDDDDDHGDFGSSDEFVLEREKLKEKYQAFKKSVKSLKGTFEDNSGFSGKDHPSVIEVIQGNPNELTEQEDQSILPRLVYVSREKRSSHPHHFKAGALNTLLRVSGVMSNSPYILALDCDMYCNDPTSARQAMCFHLDPNISSSLAFVQFPQRFHNIARKDIYESALRYTFSTLWQGLDGLDGPVLSGTGFVIKRMSLYGSFVHEGADPMELKKYFGPSNEFIKSLFQHIKSNIINGKDSSNELLQEAKFLASCTYGNQTKWGEEVGFLYYSVVEDCLTGFTLQSKGWNSVYLSSSKPQFLGSGVTNLNDLLIQGTRWSTGLVEIGISKFCPFIYGPSKMSFLEKMCYGYLSFLPLYCLPVWCLATIPQLYLLNGISLYPEVSNSFFIIFMLIFISSLAQQSYEILITGGPFRSLIYEQRIWMIKSITSHLYGTLDAFMERIGMREASFVPTNKVEDDERVKLYEKGAYDFRTSKMFLSPLVALVTLNTLSLLVGIARAILVGDLNKMFVQVFISFYILAINYPIIEGMVIRKDKGRIPTSVTILSAILSTIIFLFVGSRFLI</sequence>
<evidence type="ECO:0000256" key="8">
    <source>
        <dbReference type="PIRSR" id="PIRSR605150-1"/>
    </source>
</evidence>
<feature type="binding site" evidence="9">
    <location>
        <position position="141"/>
    </location>
    <ligand>
        <name>UDP-alpha-D-glucose</name>
        <dbReference type="ChEBI" id="CHEBI:58885"/>
    </ligand>
</feature>
<dbReference type="GO" id="GO:0071555">
    <property type="term" value="P:cell wall organization"/>
    <property type="evidence" value="ECO:0007669"/>
    <property type="project" value="UniProtKB-KW"/>
</dbReference>
<dbReference type="Proteomes" id="UP000030645">
    <property type="component" value="Unassembled WGS sequence"/>
</dbReference>
<dbReference type="Pfam" id="PF03552">
    <property type="entry name" value="Cellulose_synt"/>
    <property type="match status" value="2"/>
</dbReference>
<evidence type="ECO:0000313" key="12">
    <source>
        <dbReference type="EMBL" id="EXB55545.1"/>
    </source>
</evidence>
<dbReference type="PANTHER" id="PTHR13301">
    <property type="entry name" value="X-BOX TRANSCRIPTION FACTOR-RELATED"/>
    <property type="match status" value="1"/>
</dbReference>
<keyword evidence="3" id="KW-0808">Transferase</keyword>
<accession>W9R3T7</accession>
<dbReference type="OrthoDB" id="72851at2759"/>
<dbReference type="EMBL" id="KE344246">
    <property type="protein sequence ID" value="EXB55545.1"/>
    <property type="molecule type" value="Genomic_DNA"/>
</dbReference>
<feature type="active site" evidence="8">
    <location>
        <position position="460"/>
    </location>
</feature>
<keyword evidence="5 11" id="KW-1133">Transmembrane helix</keyword>
<dbReference type="FunFam" id="3.90.550.10:FF:000194">
    <property type="entry name" value="Cellulose synthase-like protein G2 isoform A"/>
    <property type="match status" value="1"/>
</dbReference>
<dbReference type="GO" id="GO:0030244">
    <property type="term" value="P:cellulose biosynthetic process"/>
    <property type="evidence" value="ECO:0007669"/>
    <property type="project" value="InterPro"/>
</dbReference>
<proteinExistence type="predicted"/>
<organism evidence="12 13">
    <name type="scientific">Morus notabilis</name>
    <dbReference type="NCBI Taxonomy" id="981085"/>
    <lineage>
        <taxon>Eukaryota</taxon>
        <taxon>Viridiplantae</taxon>
        <taxon>Streptophyta</taxon>
        <taxon>Embryophyta</taxon>
        <taxon>Tracheophyta</taxon>
        <taxon>Spermatophyta</taxon>
        <taxon>Magnoliopsida</taxon>
        <taxon>eudicotyledons</taxon>
        <taxon>Gunneridae</taxon>
        <taxon>Pentapetalae</taxon>
        <taxon>rosids</taxon>
        <taxon>fabids</taxon>
        <taxon>Rosales</taxon>
        <taxon>Moraceae</taxon>
        <taxon>Moreae</taxon>
        <taxon>Morus</taxon>
    </lineage>
</organism>
<dbReference type="GO" id="GO:0016760">
    <property type="term" value="F:cellulose synthase (UDP-forming) activity"/>
    <property type="evidence" value="ECO:0007669"/>
    <property type="project" value="InterPro"/>
</dbReference>
<dbReference type="GO" id="GO:0012505">
    <property type="term" value="C:endomembrane system"/>
    <property type="evidence" value="ECO:0007669"/>
    <property type="project" value="UniProtKB-SubCell"/>
</dbReference>
<feature type="binding site" evidence="10">
    <location>
        <position position="302"/>
    </location>
    <ligand>
        <name>Mn(2+)</name>
        <dbReference type="ChEBI" id="CHEBI:29035"/>
    </ligand>
</feature>
<evidence type="ECO:0000256" key="4">
    <source>
        <dbReference type="ARBA" id="ARBA00022692"/>
    </source>
</evidence>
<keyword evidence="13" id="KW-1185">Reference proteome</keyword>
<evidence type="ECO:0000256" key="1">
    <source>
        <dbReference type="ARBA" id="ARBA00004127"/>
    </source>
</evidence>
<dbReference type="InterPro" id="IPR005150">
    <property type="entry name" value="Cellulose_synth"/>
</dbReference>
<feature type="transmembrane region" description="Helical" evidence="11">
    <location>
        <begin position="532"/>
        <end position="554"/>
    </location>
</feature>
<comment type="subcellular location">
    <subcellularLocation>
        <location evidence="1">Endomembrane system</location>
        <topology evidence="1">Multi-pass membrane protein</topology>
    </subcellularLocation>
</comment>
<keyword evidence="2" id="KW-0328">Glycosyltransferase</keyword>
<feature type="binding site" evidence="9">
    <location>
        <position position="112"/>
    </location>
    <ligand>
        <name>UDP-alpha-D-glucose</name>
        <dbReference type="ChEBI" id="CHEBI:58885"/>
    </ligand>
</feature>
<evidence type="ECO:0000256" key="2">
    <source>
        <dbReference type="ARBA" id="ARBA00022676"/>
    </source>
</evidence>
<evidence type="ECO:0000256" key="9">
    <source>
        <dbReference type="PIRSR" id="PIRSR605150-2"/>
    </source>
</evidence>
<feature type="binding site" evidence="10">
    <location>
        <position position="278"/>
    </location>
    <ligand>
        <name>Mn(2+)</name>
        <dbReference type="ChEBI" id="CHEBI:29035"/>
    </ligand>
</feature>
<dbReference type="GO" id="GO:0016020">
    <property type="term" value="C:membrane"/>
    <property type="evidence" value="ECO:0007669"/>
    <property type="project" value="InterPro"/>
</dbReference>
<feature type="active site" evidence="8">
    <location>
        <position position="141"/>
    </location>
</feature>
<keyword evidence="6 11" id="KW-0472">Membrane</keyword>